<proteinExistence type="predicted"/>
<protein>
    <submittedName>
        <fullName evidence="1">Uncharacterized protein</fullName>
    </submittedName>
</protein>
<sequence length="49" mass="5576">MVANKTFFHEFGSSFGWSANLLTVTSISKVISCFCGTFFWESLIIFLFI</sequence>
<accession>A0A0F7L636</accession>
<evidence type="ECO:0000313" key="1">
    <source>
        <dbReference type="EMBL" id="AKH46988.1"/>
    </source>
</evidence>
<name>A0A0F7L636_9VIRU</name>
<dbReference type="EMBL" id="KR029588">
    <property type="protein sequence ID" value="AKH46988.1"/>
    <property type="molecule type" value="Genomic_DNA"/>
</dbReference>
<reference evidence="1" key="2">
    <citation type="submission" date="2015-03" db="EMBL/GenBank/DDBJ databases">
        <authorList>
            <person name="Chow C.-E.T."/>
            <person name="Winget D.M."/>
            <person name="White R.A.III."/>
            <person name="Hallam S.J."/>
            <person name="Suttle C.A."/>
        </authorList>
    </citation>
    <scope>NUCLEOTIDE SEQUENCE</scope>
    <source>
        <strain evidence="1">Anoxic2_4</strain>
    </source>
</reference>
<organism evidence="1">
    <name type="scientific">uncultured marine virus</name>
    <dbReference type="NCBI Taxonomy" id="186617"/>
    <lineage>
        <taxon>Viruses</taxon>
        <taxon>environmental samples</taxon>
    </lineage>
</organism>
<reference evidence="1" key="1">
    <citation type="journal article" date="2015" name="Front. Microbiol.">
        <title>Combining genomic sequencing methods to explore viral diversity and reveal potential virus-host interactions.</title>
        <authorList>
            <person name="Chow C.E."/>
            <person name="Winget D.M."/>
            <person name="White R.A.III."/>
            <person name="Hallam S.J."/>
            <person name="Suttle C.A."/>
        </authorList>
    </citation>
    <scope>NUCLEOTIDE SEQUENCE</scope>
    <source>
        <strain evidence="1">Anoxic2_4</strain>
    </source>
</reference>